<proteinExistence type="predicted"/>
<dbReference type="AlphaFoldDB" id="A0AAD7D546"/>
<dbReference type="EMBL" id="JARKIE010000131">
    <property type="protein sequence ID" value="KAJ7678766.1"/>
    <property type="molecule type" value="Genomic_DNA"/>
</dbReference>
<accession>A0AAD7D546</accession>
<feature type="compositionally biased region" description="Acidic residues" evidence="1">
    <location>
        <begin position="74"/>
        <end position="84"/>
    </location>
</feature>
<organism evidence="2 3">
    <name type="scientific">Mycena rosella</name>
    <name type="common">Pink bonnet</name>
    <name type="synonym">Agaricus rosellus</name>
    <dbReference type="NCBI Taxonomy" id="1033263"/>
    <lineage>
        <taxon>Eukaryota</taxon>
        <taxon>Fungi</taxon>
        <taxon>Dikarya</taxon>
        <taxon>Basidiomycota</taxon>
        <taxon>Agaricomycotina</taxon>
        <taxon>Agaricomycetes</taxon>
        <taxon>Agaricomycetidae</taxon>
        <taxon>Agaricales</taxon>
        <taxon>Marasmiineae</taxon>
        <taxon>Mycenaceae</taxon>
        <taxon>Mycena</taxon>
    </lineage>
</organism>
<evidence type="ECO:0000313" key="3">
    <source>
        <dbReference type="Proteomes" id="UP001221757"/>
    </source>
</evidence>
<evidence type="ECO:0000256" key="1">
    <source>
        <dbReference type="SAM" id="MobiDB-lite"/>
    </source>
</evidence>
<dbReference type="Proteomes" id="UP001221757">
    <property type="component" value="Unassembled WGS sequence"/>
</dbReference>
<keyword evidence="3" id="KW-1185">Reference proteome</keyword>
<feature type="region of interest" description="Disordered" evidence="1">
    <location>
        <begin position="41"/>
        <end position="84"/>
    </location>
</feature>
<sequence length="311" mass="34485">MLPSVPAQPGLPARCQHCQSKNIFLMEHELRRRLLPCDLQPDPQVVSVRPSTDRGDEDDEDDAISCESHTPGGEDPELERGDDEADRRWFTGIRSWAEGAEVVADDTLLLDDGHIKEGPREQPRVATARISVCNRCFTRRSAWCYSTRLRMSSEKELGDLFPSSTIAVMWSAINRTPSLPPGATPLESESAMRLNIIHGDVLDATRISDGPGGAEIVGTVLPDTKICGYLATEPGAQNHCLPMLEFLQIEDPEHSEYSFMETARRRDCADDLAFTAVGEIVEFIQQDLEALHGLISCMVKTLHIGPDFFRA</sequence>
<feature type="compositionally biased region" description="Acidic residues" evidence="1">
    <location>
        <begin position="55"/>
        <end position="64"/>
    </location>
</feature>
<name>A0AAD7D546_MYCRO</name>
<gene>
    <name evidence="2" type="ORF">B0H17DRAFT_1182291</name>
</gene>
<reference evidence="2" key="1">
    <citation type="submission" date="2023-03" db="EMBL/GenBank/DDBJ databases">
        <title>Massive genome expansion in bonnet fungi (Mycena s.s.) driven by repeated elements and novel gene families across ecological guilds.</title>
        <authorList>
            <consortium name="Lawrence Berkeley National Laboratory"/>
            <person name="Harder C.B."/>
            <person name="Miyauchi S."/>
            <person name="Viragh M."/>
            <person name="Kuo A."/>
            <person name="Thoen E."/>
            <person name="Andreopoulos B."/>
            <person name="Lu D."/>
            <person name="Skrede I."/>
            <person name="Drula E."/>
            <person name="Henrissat B."/>
            <person name="Morin E."/>
            <person name="Kohler A."/>
            <person name="Barry K."/>
            <person name="LaButti K."/>
            <person name="Morin E."/>
            <person name="Salamov A."/>
            <person name="Lipzen A."/>
            <person name="Mereny Z."/>
            <person name="Hegedus B."/>
            <person name="Baldrian P."/>
            <person name="Stursova M."/>
            <person name="Weitz H."/>
            <person name="Taylor A."/>
            <person name="Grigoriev I.V."/>
            <person name="Nagy L.G."/>
            <person name="Martin F."/>
            <person name="Kauserud H."/>
        </authorList>
    </citation>
    <scope>NUCLEOTIDE SEQUENCE</scope>
    <source>
        <strain evidence="2">CBHHK067</strain>
    </source>
</reference>
<evidence type="ECO:0000313" key="2">
    <source>
        <dbReference type="EMBL" id="KAJ7678766.1"/>
    </source>
</evidence>
<comment type="caution">
    <text evidence="2">The sequence shown here is derived from an EMBL/GenBank/DDBJ whole genome shotgun (WGS) entry which is preliminary data.</text>
</comment>
<protein>
    <submittedName>
        <fullName evidence="2">Uncharacterized protein</fullName>
    </submittedName>
</protein>